<dbReference type="HOGENOM" id="CLU_000688_21_15_7"/>
<dbReference type="GO" id="GO:0016887">
    <property type="term" value="F:ATP hydrolysis activity"/>
    <property type="evidence" value="ECO:0007669"/>
    <property type="project" value="InterPro"/>
</dbReference>
<gene>
    <name evidence="6" type="ordered locus">WS0861</name>
</gene>
<keyword evidence="3" id="KW-0175">Coiled coil</keyword>
<dbReference type="PANTHER" id="PTHR23077">
    <property type="entry name" value="AAA-FAMILY ATPASE"/>
    <property type="match status" value="1"/>
</dbReference>
<dbReference type="eggNOG" id="COG0465">
    <property type="taxonomic scope" value="Bacteria"/>
</dbReference>
<protein>
    <submittedName>
        <fullName evidence="6">CELL DIVISION CYCLE PROTEIN 48-RELATED PROTEIN</fullName>
    </submittedName>
</protein>
<dbReference type="Pfam" id="PF17862">
    <property type="entry name" value="AAA_lid_3"/>
    <property type="match status" value="1"/>
</dbReference>
<dbReference type="FunFam" id="3.40.50.300:FF:001025">
    <property type="entry name" value="ATPase family, AAA domain-containing 2B"/>
    <property type="match status" value="1"/>
</dbReference>
<dbReference type="Gene3D" id="1.10.8.60">
    <property type="match status" value="1"/>
</dbReference>
<name>Q7M9K0_WOLSU</name>
<dbReference type="KEGG" id="wsu:WS0861"/>
<proteinExistence type="inferred from homology"/>
<dbReference type="Gene3D" id="3.40.50.300">
    <property type="entry name" value="P-loop containing nucleotide triphosphate hydrolases"/>
    <property type="match status" value="1"/>
</dbReference>
<evidence type="ECO:0000259" key="5">
    <source>
        <dbReference type="SMART" id="SM00382"/>
    </source>
</evidence>
<dbReference type="PANTHER" id="PTHR23077:SF171">
    <property type="entry name" value="NUCLEAR VALOSIN-CONTAINING PROTEIN-LIKE"/>
    <property type="match status" value="1"/>
</dbReference>
<accession>Q7M9K0</accession>
<evidence type="ECO:0000256" key="4">
    <source>
        <dbReference type="RuleBase" id="RU003651"/>
    </source>
</evidence>
<sequence>MDEPLKNRLTEDSTLSHFEPMSERYKITFAEIGGLEKLKREANLKIIQPFKNPELFKRFKKQAGGGILLYGPPGCGKSYFARAIAGECGATFFNVGIDQILDMYVGNSEKNLKHLFQSARNVKPAILFVDEIDALGRRRDLLRHTNMTSTINAFLAELDGVESDNSDLLIIGATNAPWDVDSAFRRPGRFDRTLFIPPPDEHAREEIFRLLLEGIPSQNLHLSELAKLTPHFSGADLKGVVDRAGEAVIEEILEVEEGRVLLQDDLLKEISDSKPTTMEWFESAKNVVEYANENGIYDELADYLRHHLGSKGSKMGFLR</sequence>
<dbReference type="PROSITE" id="PS00674">
    <property type="entry name" value="AAA"/>
    <property type="match status" value="1"/>
</dbReference>
<evidence type="ECO:0000256" key="3">
    <source>
        <dbReference type="ARBA" id="ARBA00023054"/>
    </source>
</evidence>
<dbReference type="InterPro" id="IPR003960">
    <property type="entry name" value="ATPase_AAA_CS"/>
</dbReference>
<keyword evidence="6" id="KW-0132">Cell division</keyword>
<dbReference type="STRING" id="273121.WS0861"/>
<evidence type="ECO:0000256" key="1">
    <source>
        <dbReference type="ARBA" id="ARBA00022741"/>
    </source>
</evidence>
<dbReference type="SMART" id="SM00382">
    <property type="entry name" value="AAA"/>
    <property type="match status" value="1"/>
</dbReference>
<keyword evidence="7" id="KW-1185">Reference proteome</keyword>
<dbReference type="SUPFAM" id="SSF52540">
    <property type="entry name" value="P-loop containing nucleoside triphosphate hydrolases"/>
    <property type="match status" value="1"/>
</dbReference>
<comment type="similarity">
    <text evidence="4">Belongs to the AAA ATPase family.</text>
</comment>
<dbReference type="GO" id="GO:0005524">
    <property type="term" value="F:ATP binding"/>
    <property type="evidence" value="ECO:0007669"/>
    <property type="project" value="UniProtKB-KW"/>
</dbReference>
<keyword evidence="6" id="KW-0131">Cell cycle</keyword>
<dbReference type="Pfam" id="PF00004">
    <property type="entry name" value="AAA"/>
    <property type="match status" value="1"/>
</dbReference>
<dbReference type="InterPro" id="IPR027417">
    <property type="entry name" value="P-loop_NTPase"/>
</dbReference>
<dbReference type="Proteomes" id="UP000000422">
    <property type="component" value="Chromosome"/>
</dbReference>
<reference evidence="6 7" key="1">
    <citation type="journal article" date="2003" name="Proc. Natl. Acad. Sci. U.S.A.">
        <title>Complete genome sequence and analysis of Wolinella succinogenes.</title>
        <authorList>
            <person name="Baar C."/>
            <person name="Eppinger M."/>
            <person name="Raddatz G."/>
            <person name="Simon JM."/>
            <person name="Lanz C."/>
            <person name="Klimmek O."/>
            <person name="Nandakumar R."/>
            <person name="Gross R."/>
            <person name="Rosinus A."/>
            <person name="Keller H."/>
            <person name="Jagtap P."/>
            <person name="Linke B."/>
            <person name="Meyer F."/>
            <person name="Lederer H."/>
            <person name="Schuster S.C."/>
        </authorList>
    </citation>
    <scope>NUCLEOTIDE SEQUENCE [LARGE SCALE GENOMIC DNA]</scope>
    <source>
        <strain evidence="7">ATCC 29543 / DSM 1740 / CCUG 13145 / JCM 31913 / LMG 7466 / NCTC 11488 / FDC 602W</strain>
    </source>
</reference>
<organism evidence="7">
    <name type="scientific">Wolinella succinogenes (strain ATCC 29543 / DSM 1740 / CCUG 13145 / JCM 31913 / LMG 7466 / NCTC 11488 / FDC 602W)</name>
    <name type="common">Vibrio succinogenes</name>
    <dbReference type="NCBI Taxonomy" id="273121"/>
    <lineage>
        <taxon>Bacteria</taxon>
        <taxon>Pseudomonadati</taxon>
        <taxon>Campylobacterota</taxon>
        <taxon>Epsilonproteobacteria</taxon>
        <taxon>Campylobacterales</taxon>
        <taxon>Helicobacteraceae</taxon>
        <taxon>Wolinella</taxon>
    </lineage>
</organism>
<dbReference type="InterPro" id="IPR050168">
    <property type="entry name" value="AAA_ATPase_domain"/>
</dbReference>
<keyword evidence="1 4" id="KW-0547">Nucleotide-binding</keyword>
<dbReference type="RefSeq" id="WP_011138767.1">
    <property type="nucleotide sequence ID" value="NC_005090.1"/>
</dbReference>
<evidence type="ECO:0000256" key="2">
    <source>
        <dbReference type="ARBA" id="ARBA00022840"/>
    </source>
</evidence>
<feature type="domain" description="AAA+ ATPase" evidence="5">
    <location>
        <begin position="63"/>
        <end position="200"/>
    </location>
</feature>
<dbReference type="InterPro" id="IPR003959">
    <property type="entry name" value="ATPase_AAA_core"/>
</dbReference>
<keyword evidence="2 4" id="KW-0067">ATP-binding</keyword>
<evidence type="ECO:0000313" key="7">
    <source>
        <dbReference type="Proteomes" id="UP000000422"/>
    </source>
</evidence>
<dbReference type="GO" id="GO:0051301">
    <property type="term" value="P:cell division"/>
    <property type="evidence" value="ECO:0007669"/>
    <property type="project" value="UniProtKB-KW"/>
</dbReference>
<dbReference type="InterPro" id="IPR041569">
    <property type="entry name" value="AAA_lid_3"/>
</dbReference>
<dbReference type="AlphaFoldDB" id="Q7M9K0"/>
<dbReference type="EMBL" id="BX571659">
    <property type="protein sequence ID" value="CAE09970.1"/>
    <property type="molecule type" value="Genomic_DNA"/>
</dbReference>
<evidence type="ECO:0000313" key="6">
    <source>
        <dbReference type="EMBL" id="CAE09970.1"/>
    </source>
</evidence>
<dbReference type="InterPro" id="IPR003593">
    <property type="entry name" value="AAA+_ATPase"/>
</dbReference>